<dbReference type="PROSITE" id="PS51459">
    <property type="entry name" value="FIDO"/>
    <property type="match status" value="1"/>
</dbReference>
<dbReference type="EMBL" id="JBHSWJ010000002">
    <property type="protein sequence ID" value="MFC6715806.1"/>
    <property type="molecule type" value="Genomic_DNA"/>
</dbReference>
<dbReference type="RefSeq" id="WP_377825167.1">
    <property type="nucleotide sequence ID" value="NZ_JBHSWJ010000002.1"/>
</dbReference>
<dbReference type="Proteomes" id="UP001596356">
    <property type="component" value="Unassembled WGS sequence"/>
</dbReference>
<reference evidence="3" key="1">
    <citation type="journal article" date="2019" name="Int. J. Syst. Evol. Microbiol.">
        <title>The Global Catalogue of Microorganisms (GCM) 10K type strain sequencing project: providing services to taxonomists for standard genome sequencing and annotation.</title>
        <authorList>
            <consortium name="The Broad Institute Genomics Platform"/>
            <consortium name="The Broad Institute Genome Sequencing Center for Infectious Disease"/>
            <person name="Wu L."/>
            <person name="Ma J."/>
        </authorList>
    </citation>
    <scope>NUCLEOTIDE SEQUENCE [LARGE SCALE GENOMIC DNA]</scope>
    <source>
        <strain evidence="3">NBRC 106593</strain>
    </source>
</reference>
<feature type="domain" description="Fido" evidence="1">
    <location>
        <begin position="1"/>
        <end position="123"/>
    </location>
</feature>
<evidence type="ECO:0000313" key="3">
    <source>
        <dbReference type="Proteomes" id="UP001596356"/>
    </source>
</evidence>
<accession>A0ABW2AZ54</accession>
<keyword evidence="3" id="KW-1185">Reference proteome</keyword>
<dbReference type="InterPro" id="IPR036597">
    <property type="entry name" value="Fido-like_dom_sf"/>
</dbReference>
<dbReference type="Gene3D" id="1.20.120.1870">
    <property type="entry name" value="Fic/DOC protein, Fido domain"/>
    <property type="match status" value="1"/>
</dbReference>
<dbReference type="InterPro" id="IPR053737">
    <property type="entry name" value="Type_II_TA_Toxin"/>
</dbReference>
<dbReference type="PANTHER" id="PTHR39426">
    <property type="entry name" value="HOMOLOGY TO DEATH-ON-CURING PROTEIN OF PHAGE P1"/>
    <property type="match status" value="1"/>
</dbReference>
<dbReference type="PANTHER" id="PTHR39426:SF1">
    <property type="entry name" value="HOMOLOGY TO DEATH-ON-CURING PROTEIN OF PHAGE P1"/>
    <property type="match status" value="1"/>
</dbReference>
<name>A0ABW2AZ54_9MICO</name>
<dbReference type="NCBIfam" id="TIGR01550">
    <property type="entry name" value="DOC_P1"/>
    <property type="match status" value="1"/>
</dbReference>
<comment type="caution">
    <text evidence="2">The sequence shown here is derived from an EMBL/GenBank/DDBJ whole genome shotgun (WGS) entry which is preliminary data.</text>
</comment>
<dbReference type="InterPro" id="IPR006440">
    <property type="entry name" value="Doc"/>
</dbReference>
<organism evidence="2 3">
    <name type="scientific">Branchiibius cervicis</name>
    <dbReference type="NCBI Taxonomy" id="908252"/>
    <lineage>
        <taxon>Bacteria</taxon>
        <taxon>Bacillati</taxon>
        <taxon>Actinomycetota</taxon>
        <taxon>Actinomycetes</taxon>
        <taxon>Micrococcales</taxon>
        <taxon>Dermacoccaceae</taxon>
        <taxon>Branchiibius</taxon>
    </lineage>
</organism>
<proteinExistence type="predicted"/>
<evidence type="ECO:0000313" key="2">
    <source>
        <dbReference type="EMBL" id="MFC6715806.1"/>
    </source>
</evidence>
<dbReference type="SUPFAM" id="SSF140931">
    <property type="entry name" value="Fic-like"/>
    <property type="match status" value="1"/>
</dbReference>
<sequence length="128" mass="13965">MTDTEFLTVEDVLVASAAATGMQPVVLDPGLLESAVFRPRATVFGEPAYPDVHQQAAALLQSLIKNRPFQDGNKRTALISTLLFLGLNEWHSIASQDDLFDLVIAIATDDLPDATSIAERLRELTTRD</sequence>
<dbReference type="InterPro" id="IPR003812">
    <property type="entry name" value="Fido"/>
</dbReference>
<gene>
    <name evidence="2" type="ORF">ACFQBT_19030</name>
</gene>
<evidence type="ECO:0000259" key="1">
    <source>
        <dbReference type="PROSITE" id="PS51459"/>
    </source>
</evidence>
<dbReference type="Pfam" id="PF02661">
    <property type="entry name" value="Fic"/>
    <property type="match status" value="1"/>
</dbReference>
<protein>
    <submittedName>
        <fullName evidence="2">Type II toxin-antitoxin system death-on-curing family toxin</fullName>
    </submittedName>
</protein>